<evidence type="ECO:0000256" key="1">
    <source>
        <dbReference type="ARBA" id="ARBA00006484"/>
    </source>
</evidence>
<dbReference type="GO" id="GO:0016491">
    <property type="term" value="F:oxidoreductase activity"/>
    <property type="evidence" value="ECO:0007669"/>
    <property type="project" value="UniProtKB-KW"/>
</dbReference>
<dbReference type="CDD" id="cd05233">
    <property type="entry name" value="SDR_c"/>
    <property type="match status" value="1"/>
</dbReference>
<evidence type="ECO:0000313" key="3">
    <source>
        <dbReference type="EMBL" id="ANZ43781.1"/>
    </source>
</evidence>
<dbReference type="PRINTS" id="PR00080">
    <property type="entry name" value="SDRFAMILY"/>
</dbReference>
<comment type="similarity">
    <text evidence="1">Belongs to the short-chain dehydrogenases/reductases (SDR) family.</text>
</comment>
<dbReference type="SUPFAM" id="SSF51735">
    <property type="entry name" value="NAD(P)-binding Rossmann-fold domains"/>
    <property type="match status" value="1"/>
</dbReference>
<dbReference type="PANTHER" id="PTHR24321:SF11">
    <property type="entry name" value="BLR0893 PROTEIN"/>
    <property type="match status" value="1"/>
</dbReference>
<dbReference type="InterPro" id="IPR020904">
    <property type="entry name" value="Sc_DH/Rdtase_CS"/>
</dbReference>
<accession>A0A1B2I1D4</accession>
<dbReference type="OrthoDB" id="9803333at2"/>
<dbReference type="GeneID" id="83056403"/>
<dbReference type="Proteomes" id="UP000093044">
    <property type="component" value="Chromosome"/>
</dbReference>
<evidence type="ECO:0000313" key="4">
    <source>
        <dbReference type="Proteomes" id="UP000093044"/>
    </source>
</evidence>
<name>A0A1B2I1D4_9BACT</name>
<organism evidence="3 4">
    <name type="scientific">Cloacibacillus porcorum</name>
    <dbReference type="NCBI Taxonomy" id="1197717"/>
    <lineage>
        <taxon>Bacteria</taxon>
        <taxon>Thermotogati</taxon>
        <taxon>Synergistota</taxon>
        <taxon>Synergistia</taxon>
        <taxon>Synergistales</taxon>
        <taxon>Synergistaceae</taxon>
        <taxon>Cloacibacillus</taxon>
    </lineage>
</organism>
<dbReference type="RefSeq" id="WP_066741880.1">
    <property type="nucleotide sequence ID" value="NZ_CP016757.1"/>
</dbReference>
<proteinExistence type="inferred from homology"/>
<dbReference type="InterPro" id="IPR036291">
    <property type="entry name" value="NAD(P)-bd_dom_sf"/>
</dbReference>
<reference evidence="3" key="1">
    <citation type="submission" date="2016-08" db="EMBL/GenBank/DDBJ databases">
        <title>Complete genome of Cloacibacillus porcorum.</title>
        <authorList>
            <person name="Looft T."/>
            <person name="Bayles D.O."/>
            <person name="Alt D.P."/>
        </authorList>
    </citation>
    <scope>NUCLEOTIDE SEQUENCE [LARGE SCALE GENOMIC DNA]</scope>
    <source>
        <strain evidence="3">CL-84</strain>
    </source>
</reference>
<gene>
    <name evidence="3" type="ORF">BED41_00875</name>
</gene>
<dbReference type="NCBIfam" id="NF005559">
    <property type="entry name" value="PRK07231.1"/>
    <property type="match status" value="1"/>
</dbReference>
<sequence>MNLKLAGKVAVVSGAGAGIGKAAACLYAKNGAKVVVAVRTLSKGEETVKLIKEAGGEAILVHTDVSKLTDLQDMIKTAVESYGRLDILFSNAGVPGPGGLDEVTEEGWDQTVAVNLRSCFFSAKYAVEEMRKTGGGAIVFDSSIAGKVGSPMSPVYSATKGGIVTLTKSLALLLAPDNIRVNCVCPGPIDTKFVRQAWDRAPDPDAARLCNVSGVALGRMGSPEEVANAVLFLSSDESSYVTGTAMAVDGGYLAR</sequence>
<dbReference type="PANTHER" id="PTHR24321">
    <property type="entry name" value="DEHYDROGENASES, SHORT CHAIN"/>
    <property type="match status" value="1"/>
</dbReference>
<evidence type="ECO:0000256" key="2">
    <source>
        <dbReference type="ARBA" id="ARBA00023002"/>
    </source>
</evidence>
<dbReference type="AlphaFoldDB" id="A0A1B2I1D4"/>
<dbReference type="Pfam" id="PF13561">
    <property type="entry name" value="adh_short_C2"/>
    <property type="match status" value="1"/>
</dbReference>
<dbReference type="STRING" id="1197717.BED41_00875"/>
<dbReference type="InterPro" id="IPR002347">
    <property type="entry name" value="SDR_fam"/>
</dbReference>
<keyword evidence="4" id="KW-1185">Reference proteome</keyword>
<dbReference type="EMBL" id="CP016757">
    <property type="protein sequence ID" value="ANZ43781.1"/>
    <property type="molecule type" value="Genomic_DNA"/>
</dbReference>
<dbReference type="Gene3D" id="3.40.50.720">
    <property type="entry name" value="NAD(P)-binding Rossmann-like Domain"/>
    <property type="match status" value="1"/>
</dbReference>
<dbReference type="FunFam" id="3.40.50.720:FF:000084">
    <property type="entry name" value="Short-chain dehydrogenase reductase"/>
    <property type="match status" value="1"/>
</dbReference>
<dbReference type="PROSITE" id="PS00061">
    <property type="entry name" value="ADH_SHORT"/>
    <property type="match status" value="1"/>
</dbReference>
<evidence type="ECO:0008006" key="5">
    <source>
        <dbReference type="Google" id="ProtNLM"/>
    </source>
</evidence>
<protein>
    <recommendedName>
        <fullName evidence="5">Short-chain dehydrogenase</fullName>
    </recommendedName>
</protein>
<dbReference type="KEGG" id="cpor:BED41_00875"/>
<dbReference type="PRINTS" id="PR00081">
    <property type="entry name" value="GDHRDH"/>
</dbReference>
<keyword evidence="2" id="KW-0560">Oxidoreductase</keyword>